<feature type="active site" description="Charge relay system" evidence="7 8">
    <location>
        <position position="377"/>
    </location>
</feature>
<evidence type="ECO:0008006" key="13">
    <source>
        <dbReference type="Google" id="ProtNLM"/>
    </source>
</evidence>
<name>A0A540MQ16_MALBA</name>
<dbReference type="Gene3D" id="2.60.40.2310">
    <property type="match status" value="1"/>
</dbReference>
<evidence type="ECO:0000259" key="10">
    <source>
        <dbReference type="Pfam" id="PF17766"/>
    </source>
</evidence>
<evidence type="ECO:0000256" key="3">
    <source>
        <dbReference type="ARBA" id="ARBA00022670"/>
    </source>
</evidence>
<dbReference type="PANTHER" id="PTHR10795">
    <property type="entry name" value="PROPROTEIN CONVERTASE SUBTILISIN/KEXIN"/>
    <property type="match status" value="1"/>
</dbReference>
<dbReference type="AlphaFoldDB" id="A0A540MQ16"/>
<accession>A0A540MQ16</accession>
<dbReference type="Pfam" id="PF17766">
    <property type="entry name" value="fn3_6"/>
    <property type="match status" value="1"/>
</dbReference>
<organism evidence="11 12">
    <name type="scientific">Malus baccata</name>
    <name type="common">Siberian crab apple</name>
    <name type="synonym">Pyrus baccata</name>
    <dbReference type="NCBI Taxonomy" id="106549"/>
    <lineage>
        <taxon>Eukaryota</taxon>
        <taxon>Viridiplantae</taxon>
        <taxon>Streptophyta</taxon>
        <taxon>Embryophyta</taxon>
        <taxon>Tracheophyta</taxon>
        <taxon>Spermatophyta</taxon>
        <taxon>Magnoliopsida</taxon>
        <taxon>eudicotyledons</taxon>
        <taxon>Gunneridae</taxon>
        <taxon>Pentapetalae</taxon>
        <taxon>rosids</taxon>
        <taxon>fabids</taxon>
        <taxon>Rosales</taxon>
        <taxon>Rosaceae</taxon>
        <taxon>Amygdaloideae</taxon>
        <taxon>Maleae</taxon>
        <taxon>Malus</taxon>
    </lineage>
</organism>
<dbReference type="InterPro" id="IPR041469">
    <property type="entry name" value="Subtilisin-like_FN3"/>
</dbReference>
<dbReference type="Pfam" id="PF00082">
    <property type="entry name" value="Peptidase_S8"/>
    <property type="match status" value="2"/>
</dbReference>
<evidence type="ECO:0000313" key="12">
    <source>
        <dbReference type="Proteomes" id="UP000315295"/>
    </source>
</evidence>
<dbReference type="InterPro" id="IPR036852">
    <property type="entry name" value="Peptidase_S8/S53_dom_sf"/>
</dbReference>
<dbReference type="GO" id="GO:0006508">
    <property type="term" value="P:proteolysis"/>
    <property type="evidence" value="ECO:0007669"/>
    <property type="project" value="UniProtKB-KW"/>
</dbReference>
<keyword evidence="12" id="KW-1185">Reference proteome</keyword>
<evidence type="ECO:0000256" key="1">
    <source>
        <dbReference type="ARBA" id="ARBA00004613"/>
    </source>
</evidence>
<dbReference type="InterPro" id="IPR000209">
    <property type="entry name" value="Peptidase_S8/S53_dom"/>
</dbReference>
<comment type="caution">
    <text evidence="11">The sequence shown here is derived from an EMBL/GenBank/DDBJ whole genome shotgun (WGS) entry which is preliminary data.</text>
</comment>
<feature type="active site" description="Charge relay system" evidence="7 8">
    <location>
        <position position="23"/>
    </location>
</feature>
<evidence type="ECO:0000259" key="9">
    <source>
        <dbReference type="Pfam" id="PF00082"/>
    </source>
</evidence>
<evidence type="ECO:0000256" key="7">
    <source>
        <dbReference type="PIRSR" id="PIRSR615500-1"/>
    </source>
</evidence>
<sequence length="513" mass="54142">MGFNEKINRSAIVESDDVVGVIDSGIAQESASFRDEGFGPPPMKSKGACKGGQNFTCNNKLVGARFYIEDSARDASGHGTHTASTAAGNAVKDVSFYGLAQGTARGGVPAARIAAYEVCTARGFGSVQEFYGDPVAIGAFHAMEKGILTANSAGNTGPLANTVSSLAPWILTVAASSIDRRITDKVVFGNGTTVLGNSVNTFTLNGTSFPLVHGKNVSSNCTEARAGRCEFGCLDSGLVKGKIVLCDQEIGNREAYDAGALGSVLYDFRRVDDFSLIFPLAATTLHLEEYGAIISYMNSTSDPRGTILKSEHIIDSAAPCVATFSSRGPNKLLPDIIKPGISAPGVQILAAYLPDFSVCTVPEDQRRAKYNIMSGTSMPCPHTAGVAAYVKSLHPDWSPAAIKSSLMTTAFPMNDTNTNVPSGEFGYGSGHINPAKLKLIAGDNSTCPTGDKGSPRDHNYPSMGAKVEAVKPFTVDFERRVKNVGLANSTYKAKIFSYSKFVIKVVPFLPVPE</sequence>
<comment type="subcellular location">
    <subcellularLocation>
        <location evidence="1">Secreted</location>
    </subcellularLocation>
</comment>
<feature type="domain" description="Peptidase S8/S53" evidence="9">
    <location>
        <begin position="18"/>
        <end position="125"/>
    </location>
</feature>
<evidence type="ECO:0000313" key="11">
    <source>
        <dbReference type="EMBL" id="TQE00862.1"/>
    </source>
</evidence>
<evidence type="ECO:0000256" key="4">
    <source>
        <dbReference type="ARBA" id="ARBA00022729"/>
    </source>
</evidence>
<keyword evidence="3 8" id="KW-0645">Protease</keyword>
<dbReference type="GO" id="GO:0005576">
    <property type="term" value="C:extracellular region"/>
    <property type="evidence" value="ECO:0007669"/>
    <property type="project" value="UniProtKB-SubCell"/>
</dbReference>
<dbReference type="Proteomes" id="UP000315295">
    <property type="component" value="Unassembled WGS sequence"/>
</dbReference>
<dbReference type="SUPFAM" id="SSF52743">
    <property type="entry name" value="Subtilisin-like"/>
    <property type="match status" value="1"/>
</dbReference>
<dbReference type="EMBL" id="VIEB01000204">
    <property type="protein sequence ID" value="TQE00862.1"/>
    <property type="molecule type" value="Genomic_DNA"/>
</dbReference>
<keyword evidence="6 8" id="KW-0720">Serine protease</keyword>
<reference evidence="11 12" key="1">
    <citation type="journal article" date="2019" name="G3 (Bethesda)">
        <title>Sequencing of a Wild Apple (Malus baccata) Genome Unravels the Differences Between Cultivated and Wild Apple Species Regarding Disease Resistance and Cold Tolerance.</title>
        <authorList>
            <person name="Chen X."/>
        </authorList>
    </citation>
    <scope>NUCLEOTIDE SEQUENCE [LARGE SCALE GENOMIC DNA]</scope>
    <source>
        <strain evidence="12">cv. Shandingzi</strain>
        <tissue evidence="11">Leaves</tissue>
    </source>
</reference>
<keyword evidence="5 8" id="KW-0378">Hydrolase</keyword>
<gene>
    <name evidence="11" type="ORF">C1H46_013402</name>
</gene>
<feature type="domain" description="Peptidase S8/S53" evidence="9">
    <location>
        <begin position="136"/>
        <end position="428"/>
    </location>
</feature>
<evidence type="ECO:0000256" key="6">
    <source>
        <dbReference type="ARBA" id="ARBA00022825"/>
    </source>
</evidence>
<evidence type="ECO:0000256" key="8">
    <source>
        <dbReference type="PROSITE-ProRule" id="PRU01240"/>
    </source>
</evidence>
<feature type="active site" description="Charge relay system" evidence="7 8">
    <location>
        <position position="78"/>
    </location>
</feature>
<evidence type="ECO:0000256" key="2">
    <source>
        <dbReference type="ARBA" id="ARBA00011073"/>
    </source>
</evidence>
<dbReference type="InterPro" id="IPR015500">
    <property type="entry name" value="Peptidase_S8_subtilisin-rel"/>
</dbReference>
<proteinExistence type="inferred from homology"/>
<dbReference type="GO" id="GO:0004252">
    <property type="term" value="F:serine-type endopeptidase activity"/>
    <property type="evidence" value="ECO:0007669"/>
    <property type="project" value="UniProtKB-UniRule"/>
</dbReference>
<feature type="domain" description="Subtilisin-like protease fibronectin type-III" evidence="10">
    <location>
        <begin position="457"/>
        <end position="507"/>
    </location>
</feature>
<dbReference type="PROSITE" id="PS51892">
    <property type="entry name" value="SUBTILASE"/>
    <property type="match status" value="1"/>
</dbReference>
<comment type="similarity">
    <text evidence="2 8">Belongs to the peptidase S8 family.</text>
</comment>
<dbReference type="PRINTS" id="PR00723">
    <property type="entry name" value="SUBTILISIN"/>
</dbReference>
<dbReference type="InterPro" id="IPR045051">
    <property type="entry name" value="SBT"/>
</dbReference>
<keyword evidence="4" id="KW-0732">Signal</keyword>
<dbReference type="STRING" id="106549.A0A540MQ16"/>
<evidence type="ECO:0000256" key="5">
    <source>
        <dbReference type="ARBA" id="ARBA00022801"/>
    </source>
</evidence>
<dbReference type="Gene3D" id="3.40.50.200">
    <property type="entry name" value="Peptidase S8/S53 domain"/>
    <property type="match status" value="3"/>
</dbReference>
<dbReference type="CDD" id="cd02120">
    <property type="entry name" value="PA_subtilisin_like"/>
    <property type="match status" value="1"/>
</dbReference>
<protein>
    <recommendedName>
        <fullName evidence="13">Peptidase S8/S53 domain-containing protein</fullName>
    </recommendedName>
</protein>